<evidence type="ECO:0000313" key="2">
    <source>
        <dbReference type="EMBL" id="KAG1906696.1"/>
    </source>
</evidence>
<evidence type="ECO:0000313" key="3">
    <source>
        <dbReference type="Proteomes" id="UP001195769"/>
    </source>
</evidence>
<keyword evidence="3" id="KW-1185">Reference proteome</keyword>
<organism evidence="2 3">
    <name type="scientific">Suillus fuscotomentosus</name>
    <dbReference type="NCBI Taxonomy" id="1912939"/>
    <lineage>
        <taxon>Eukaryota</taxon>
        <taxon>Fungi</taxon>
        <taxon>Dikarya</taxon>
        <taxon>Basidiomycota</taxon>
        <taxon>Agaricomycotina</taxon>
        <taxon>Agaricomycetes</taxon>
        <taxon>Agaricomycetidae</taxon>
        <taxon>Boletales</taxon>
        <taxon>Suillineae</taxon>
        <taxon>Suillaceae</taxon>
        <taxon>Suillus</taxon>
    </lineage>
</organism>
<name>A0AAD4EIJ0_9AGAM</name>
<dbReference type="InterPro" id="IPR049233">
    <property type="entry name" value="DUF6830"/>
</dbReference>
<dbReference type="Proteomes" id="UP001195769">
    <property type="component" value="Unassembled WGS sequence"/>
</dbReference>
<protein>
    <recommendedName>
        <fullName evidence="1">DUF6830 domain-containing protein</fullName>
    </recommendedName>
</protein>
<proteinExistence type="predicted"/>
<reference evidence="2" key="1">
    <citation type="journal article" date="2020" name="New Phytol.">
        <title>Comparative genomics reveals dynamic genome evolution in host specialist ectomycorrhizal fungi.</title>
        <authorList>
            <person name="Lofgren L.A."/>
            <person name="Nguyen N.H."/>
            <person name="Vilgalys R."/>
            <person name="Ruytinx J."/>
            <person name="Liao H.L."/>
            <person name="Branco S."/>
            <person name="Kuo A."/>
            <person name="LaButti K."/>
            <person name="Lipzen A."/>
            <person name="Andreopoulos W."/>
            <person name="Pangilinan J."/>
            <person name="Riley R."/>
            <person name="Hundley H."/>
            <person name="Na H."/>
            <person name="Barry K."/>
            <person name="Grigoriev I.V."/>
            <person name="Stajich J.E."/>
            <person name="Kennedy P.G."/>
        </authorList>
    </citation>
    <scope>NUCLEOTIDE SEQUENCE</scope>
    <source>
        <strain evidence="2">FC203</strain>
    </source>
</reference>
<dbReference type="GeneID" id="64660410"/>
<sequence>MVDFIYKAQAPTFTPTSITDMTSSLQEFHEFKHAILRAEACRGTSGPIEHFEIPKLELLASFARAIPQLGSIIQFTADVSERMLITQCKNPFERTSHQRATFTQQVVRLLDREETARQFDLYALLRSNNMSLNNLIVNKFDEVVDMDPMLGWIMRVAPEELSQFQGPRPVRNHFLKGLLSEDSRVAFHITVSSDHTNKTAPFLARLYQLPDFPLTLCSFIESVNPTLATRFQNRLLNVWNKFRIQLHSTLRPRLVMPSQQVQAYPPSTNYPCGNCDAVLLQMHSEGEEGENLDAIVAQVRMVFGLSKKGPPFPAELDQIFLYVQLFEVVAHPQDDVGVMIFRVKRHFVTDPDGTQVRVGMIIPLLDVTHAIELIPVYGDRANRAVDSSTCLESYDTFYLNNFSDKEWYHTLHTDFM</sequence>
<evidence type="ECO:0000259" key="1">
    <source>
        <dbReference type="Pfam" id="PF20722"/>
    </source>
</evidence>
<dbReference type="EMBL" id="JABBWK010000004">
    <property type="protein sequence ID" value="KAG1906696.1"/>
    <property type="molecule type" value="Genomic_DNA"/>
</dbReference>
<dbReference type="RefSeq" id="XP_041232271.1">
    <property type="nucleotide sequence ID" value="XM_041366112.1"/>
</dbReference>
<feature type="domain" description="DUF6830" evidence="1">
    <location>
        <begin position="183"/>
        <end position="285"/>
    </location>
</feature>
<accession>A0AAD4EIJ0</accession>
<dbReference type="Pfam" id="PF20722">
    <property type="entry name" value="DUF6830"/>
    <property type="match status" value="1"/>
</dbReference>
<comment type="caution">
    <text evidence="2">The sequence shown here is derived from an EMBL/GenBank/DDBJ whole genome shotgun (WGS) entry which is preliminary data.</text>
</comment>
<gene>
    <name evidence="2" type="ORF">F5891DRAFT_1182103</name>
</gene>
<dbReference type="AlphaFoldDB" id="A0AAD4EIJ0"/>